<reference evidence="1" key="1">
    <citation type="journal article" date="2014" name="Front. Microbiol.">
        <title>High frequency of phylogenetically diverse reductive dehalogenase-homologous genes in deep subseafloor sedimentary metagenomes.</title>
        <authorList>
            <person name="Kawai M."/>
            <person name="Futagami T."/>
            <person name="Toyoda A."/>
            <person name="Takaki Y."/>
            <person name="Nishi S."/>
            <person name="Hori S."/>
            <person name="Arai W."/>
            <person name="Tsubouchi T."/>
            <person name="Morono Y."/>
            <person name="Uchiyama I."/>
            <person name="Ito T."/>
            <person name="Fujiyama A."/>
            <person name="Inagaki F."/>
            <person name="Takami H."/>
        </authorList>
    </citation>
    <scope>NUCLEOTIDE SEQUENCE</scope>
    <source>
        <strain evidence="1">Expedition CK06-06</strain>
    </source>
</reference>
<proteinExistence type="predicted"/>
<organism evidence="1">
    <name type="scientific">marine sediment metagenome</name>
    <dbReference type="NCBI Taxonomy" id="412755"/>
    <lineage>
        <taxon>unclassified sequences</taxon>
        <taxon>metagenomes</taxon>
        <taxon>ecological metagenomes</taxon>
    </lineage>
</organism>
<evidence type="ECO:0000313" key="1">
    <source>
        <dbReference type="EMBL" id="GAG43068.1"/>
    </source>
</evidence>
<accession>X0Y2X4</accession>
<sequence>IAYAMNWPETKIVELIGDSLFKEEQEADLFRLFLSETSDSEKFHSLTQSIELFWVTQNAFSRESPYWNFVATIGQAITFSMGANVTAKRSFEEQMVVIGAGASSGPFRHLILNGLQISFETPPFT</sequence>
<feature type="non-terminal residue" evidence="1">
    <location>
        <position position="1"/>
    </location>
</feature>
<dbReference type="EMBL" id="BARS01057801">
    <property type="protein sequence ID" value="GAG43068.1"/>
    <property type="molecule type" value="Genomic_DNA"/>
</dbReference>
<comment type="caution">
    <text evidence="1">The sequence shown here is derived from an EMBL/GenBank/DDBJ whole genome shotgun (WGS) entry which is preliminary data.</text>
</comment>
<dbReference type="AlphaFoldDB" id="X0Y2X4"/>
<feature type="non-terminal residue" evidence="1">
    <location>
        <position position="125"/>
    </location>
</feature>
<name>X0Y2X4_9ZZZZ</name>
<protein>
    <submittedName>
        <fullName evidence="1">Uncharacterized protein</fullName>
    </submittedName>
</protein>
<gene>
    <name evidence="1" type="ORF">S01H1_84594</name>
</gene>